<evidence type="ECO:0000256" key="8">
    <source>
        <dbReference type="ARBA" id="ARBA00023140"/>
    </source>
</evidence>
<feature type="compositionally biased region" description="Polar residues" evidence="12">
    <location>
        <begin position="1356"/>
        <end position="1368"/>
    </location>
</feature>
<evidence type="ECO:0000256" key="12">
    <source>
        <dbReference type="SAM" id="MobiDB-lite"/>
    </source>
</evidence>
<comment type="similarity">
    <text evidence="9">Belongs to the WD repeat peroxin-7 family.</text>
</comment>
<reference evidence="13 14" key="1">
    <citation type="journal article" date="2018" name="Nat. Ecol. Evol.">
        <title>Genomic signatures of mitonuclear coevolution across populations of Tigriopus californicus.</title>
        <authorList>
            <person name="Barreto F.S."/>
            <person name="Watson E.T."/>
            <person name="Lima T.G."/>
            <person name="Willett C.S."/>
            <person name="Edmands S."/>
            <person name="Li W."/>
            <person name="Burton R.S."/>
        </authorList>
    </citation>
    <scope>NUCLEOTIDE SEQUENCE [LARGE SCALE GENOMIC DNA]</scope>
    <source>
        <strain evidence="13 14">San Diego</strain>
    </source>
</reference>
<evidence type="ECO:0000256" key="7">
    <source>
        <dbReference type="ARBA" id="ARBA00022927"/>
    </source>
</evidence>
<dbReference type="Proteomes" id="UP000318571">
    <property type="component" value="Chromosome 5"/>
</dbReference>
<dbReference type="SUPFAM" id="SSF50978">
    <property type="entry name" value="WD40 repeat-like"/>
    <property type="match status" value="1"/>
</dbReference>
<dbReference type="GO" id="GO:0016558">
    <property type="term" value="P:protein import into peroxisome matrix"/>
    <property type="evidence" value="ECO:0007669"/>
    <property type="project" value="InterPro"/>
</dbReference>
<feature type="repeat" description="WD" evidence="11">
    <location>
        <begin position="1505"/>
        <end position="1538"/>
    </location>
</feature>
<evidence type="ECO:0000256" key="11">
    <source>
        <dbReference type="PROSITE-ProRule" id="PRU00221"/>
    </source>
</evidence>
<dbReference type="Gene3D" id="2.130.10.10">
    <property type="entry name" value="YVTN repeat-like/Quinoprotein amine dehydrogenase"/>
    <property type="match status" value="1"/>
</dbReference>
<dbReference type="InterPro" id="IPR019775">
    <property type="entry name" value="WD40_repeat_CS"/>
</dbReference>
<evidence type="ECO:0000256" key="6">
    <source>
        <dbReference type="ARBA" id="ARBA00022737"/>
    </source>
</evidence>
<dbReference type="PANTHER" id="PTHR46027">
    <property type="entry name" value="PEROXISOMAL TARGETING SIGNAL 2 RECEPTOR"/>
    <property type="match status" value="1"/>
</dbReference>
<keyword evidence="5 11" id="KW-0853">WD repeat</keyword>
<evidence type="ECO:0000256" key="10">
    <source>
        <dbReference type="ARBA" id="ARBA00032565"/>
    </source>
</evidence>
<feature type="compositionally biased region" description="Polar residues" evidence="12">
    <location>
        <begin position="1189"/>
        <end position="1200"/>
    </location>
</feature>
<evidence type="ECO:0000256" key="1">
    <source>
        <dbReference type="ARBA" id="ARBA00004253"/>
    </source>
</evidence>
<dbReference type="SMART" id="SM00320">
    <property type="entry name" value="WD40"/>
    <property type="match status" value="4"/>
</dbReference>
<evidence type="ECO:0000256" key="3">
    <source>
        <dbReference type="ARBA" id="ARBA00022448"/>
    </source>
</evidence>
<dbReference type="GO" id="GO:0005782">
    <property type="term" value="C:peroxisomal matrix"/>
    <property type="evidence" value="ECO:0007669"/>
    <property type="project" value="UniProtKB-SubCell"/>
</dbReference>
<dbReference type="InterPro" id="IPR044536">
    <property type="entry name" value="PEX7"/>
</dbReference>
<dbReference type="EMBL" id="VCGU01000004">
    <property type="protein sequence ID" value="TRY76407.1"/>
    <property type="molecule type" value="Genomic_DNA"/>
</dbReference>
<keyword evidence="7" id="KW-0653">Protein transport</keyword>
<feature type="region of interest" description="Disordered" evidence="12">
    <location>
        <begin position="1170"/>
        <end position="1200"/>
    </location>
</feature>
<dbReference type="InterPro" id="IPR036322">
    <property type="entry name" value="WD40_repeat_dom_sf"/>
</dbReference>
<keyword evidence="4" id="KW-0963">Cytoplasm</keyword>
<dbReference type="PROSITE" id="PS50082">
    <property type="entry name" value="WD_REPEATS_2"/>
    <property type="match status" value="2"/>
</dbReference>
<sequence length="1574" mass="170523">MDANASGAGATGTTPMYITGGDGGQQPLVLSAEEAAQLLAQAGIQLGDNEQVIIGDMAAGGTGGQESAHLDNLVGGEESLTHGTQVLSQEAYDQSVGQQILNPDGTVGQMGDGGDDGTVLYIDPNDPQAAEILQQAGLRLTEDGQVVPHNSEIDGKLDLVGMSTASSNAQDLIGSLQSPVTTAVASQPAPIMLPQQPVPATKLATPVAPRVPDPPARLPGMFPTTKPEKPAPAAPAAAPPINDKQVMPVGPDQQQVMYTVTGEDGNSQQYMMLCPKDMDQNLLIQTLVKQISSDPATKGGKKTIRITQQRGAMNKLGGMTSSMQQQQQQQQQQPALNTTPLASTVMSDSSQSPTLTSMRKSMSPGKTARALPAPAKPKPGGRIRPGYPQSTSQVDNRLYHNTLDANDVIESVMPDIPLELTDGSTRVYVRCNYCPEFRSSLNGDTWETILNHILPVSREEIQTSFYGDLSKHFIRSLRIQINGKQTIKTPTKDIPQCEVVLTHSLVCRKTKREFIVANPDAAFVANLAKHIRQMQPGHTGRGNSLLCIFCNSPFTYEDYIRHIQPHLEAIVATLECFAGAYCSNMYDGSIRATHPCTVCAEEEASDLRFLPCTKFSNDYSCLKKLQFGVDCFREHYGDNGFLRLNTSSVSRCSVCKNTGQVYCAVFHISTTVLSEDGLNQAQEVDSQLAVCVNCQKQFINIVMKEQGFDERFKVFQLKNMEQLCSVLRVILNQATAICDQKKTLIYTVHENSSNPNSAVHVVKSAEVTQTFPLTKMMSLAESDIVGSSTKVFYICDLCLFTVDLTSLVASPKDRQKNDMLLAIVLEHLVPHTESLMNVIASTAANQTFNLKYEVMAKVTDIGPSKKIVLSLQKKFKCQNSTLEIPIEKDEEKTLAQVRNGIKSEKKNYISLRQVKGPDGNPSSSVALSPSNLDLDQNAGQLVELNKYMDKQRGKVITLAQTGCNTTLLNAYVECNLCSKFSFPDFRLAGANAQPLNRKGGNINLCENCVDTVLTLCLPTEPECLQLAEDCLALGEPKVVGHRLVLSNNLKKWLSLDGVNLIKKTVDDFDDTKSMDCSNLFLEALKKHSTAVLKTCQKDEDITSAVAGFCVTDAFLALDKNDDATNAAMASLEQQIGMSITPAKPTNRIHEVHVTILSRRRKFPNGNARLVQRRNMNGRNEPPKPIKLTTPATSQPEESVSAIQSFIDQTSGIKKESPSPDMKLPPGIKITSAGKGLVNIRAVADAAARNKAPATESSPSKASQSPTAATTTTTSSPSTSTTTAGTSLPTPSTGSSSVRGMSGVSTVTLTPNGVLKKELPDAQARLDLSDDHDEGDSDEEISKVTPVAKTPKRKWSEQSQTPVSKSRVTPITPKITAGSSNTPLTGTPAAANPSGDESRGWLSVGKYESNNKWTLRDDFSWPDVLLDLAWNPKDPELILIGSGDGYVLWDPEVMHQSSLSTFLGHSELVHESSWSQDHNSTFASCSSDGSALIWDSRHPPQNKLVHGCDVLCLAWSSSHSDQLVTGSIDGGLRLWDLRNPAQPVEVFHEHTYGIRRVQTRPDGLIISASYDFTTR</sequence>
<protein>
    <recommendedName>
        <fullName evidence="10">Peroxin-7</fullName>
    </recommendedName>
</protein>
<dbReference type="InterPro" id="IPR001680">
    <property type="entry name" value="WD40_rpt"/>
</dbReference>
<evidence type="ECO:0000256" key="5">
    <source>
        <dbReference type="ARBA" id="ARBA00022574"/>
    </source>
</evidence>
<dbReference type="GO" id="GO:0005053">
    <property type="term" value="F:peroxisome matrix targeting signal-2 binding"/>
    <property type="evidence" value="ECO:0007669"/>
    <property type="project" value="InterPro"/>
</dbReference>
<dbReference type="PROSITE" id="PS00678">
    <property type="entry name" value="WD_REPEATS_1"/>
    <property type="match status" value="1"/>
</dbReference>
<dbReference type="STRING" id="6832.A0A553PFF4"/>
<feature type="compositionally biased region" description="Acidic residues" evidence="12">
    <location>
        <begin position="1329"/>
        <end position="1338"/>
    </location>
</feature>
<feature type="region of interest" description="Disordered" evidence="12">
    <location>
        <begin position="342"/>
        <end position="393"/>
    </location>
</feature>
<organism evidence="13 14">
    <name type="scientific">Tigriopus californicus</name>
    <name type="common">Marine copepod</name>
    <dbReference type="NCBI Taxonomy" id="6832"/>
    <lineage>
        <taxon>Eukaryota</taxon>
        <taxon>Metazoa</taxon>
        <taxon>Ecdysozoa</taxon>
        <taxon>Arthropoda</taxon>
        <taxon>Crustacea</taxon>
        <taxon>Multicrustacea</taxon>
        <taxon>Hexanauplia</taxon>
        <taxon>Copepoda</taxon>
        <taxon>Harpacticoida</taxon>
        <taxon>Harpacticidae</taxon>
        <taxon>Tigriopus</taxon>
    </lineage>
</organism>
<accession>A0A553PFF4</accession>
<dbReference type="InterPro" id="IPR015943">
    <property type="entry name" value="WD40/YVTN_repeat-like_dom_sf"/>
</dbReference>
<keyword evidence="8" id="KW-0576">Peroxisome</keyword>
<dbReference type="PANTHER" id="PTHR46027:SF1">
    <property type="entry name" value="PEROXISOMAL TARGETING SIGNAL 2 RECEPTOR"/>
    <property type="match status" value="1"/>
</dbReference>
<keyword evidence="14" id="KW-1185">Reference proteome</keyword>
<keyword evidence="6" id="KW-0677">Repeat</keyword>
<feature type="compositionally biased region" description="Polar residues" evidence="12">
    <location>
        <begin position="342"/>
        <end position="360"/>
    </location>
</feature>
<evidence type="ECO:0000313" key="14">
    <source>
        <dbReference type="Proteomes" id="UP000318571"/>
    </source>
</evidence>
<dbReference type="GO" id="GO:0005829">
    <property type="term" value="C:cytosol"/>
    <property type="evidence" value="ECO:0007669"/>
    <property type="project" value="UniProtKB-SubCell"/>
</dbReference>
<evidence type="ECO:0000256" key="4">
    <source>
        <dbReference type="ARBA" id="ARBA00022490"/>
    </source>
</evidence>
<feature type="compositionally biased region" description="Low complexity" evidence="12">
    <location>
        <begin position="368"/>
        <end position="382"/>
    </location>
</feature>
<dbReference type="OMA" id="CAVFHIS"/>
<evidence type="ECO:0000256" key="2">
    <source>
        <dbReference type="ARBA" id="ARBA00004514"/>
    </source>
</evidence>
<evidence type="ECO:0000313" key="13">
    <source>
        <dbReference type="EMBL" id="TRY76407.1"/>
    </source>
</evidence>
<feature type="region of interest" description="Disordered" evidence="12">
    <location>
        <begin position="1248"/>
        <end position="1398"/>
    </location>
</feature>
<dbReference type="PROSITE" id="PS50294">
    <property type="entry name" value="WD_REPEATS_REGION"/>
    <property type="match status" value="2"/>
</dbReference>
<gene>
    <name evidence="13" type="ORF">TCAL_00036</name>
</gene>
<comment type="caution">
    <text evidence="13">The sequence shown here is derived from an EMBL/GenBank/DDBJ whole genome shotgun (WGS) entry which is preliminary data.</text>
</comment>
<proteinExistence type="inferred from homology"/>
<keyword evidence="3" id="KW-0813">Transport</keyword>
<feature type="compositionally biased region" description="Low complexity" evidence="12">
    <location>
        <begin position="1248"/>
        <end position="1307"/>
    </location>
</feature>
<evidence type="ECO:0000256" key="9">
    <source>
        <dbReference type="ARBA" id="ARBA00024017"/>
    </source>
</evidence>
<dbReference type="Pfam" id="PF00400">
    <property type="entry name" value="WD40"/>
    <property type="match status" value="2"/>
</dbReference>
<name>A0A553PFF4_TIGCA</name>
<comment type="subcellular location">
    <subcellularLocation>
        <location evidence="2">Cytoplasm</location>
        <location evidence="2">Cytosol</location>
    </subcellularLocation>
    <subcellularLocation>
        <location evidence="1">Peroxisome matrix</location>
    </subcellularLocation>
</comment>
<feature type="repeat" description="WD" evidence="11">
    <location>
        <begin position="1461"/>
        <end position="1494"/>
    </location>
</feature>